<dbReference type="Gene3D" id="3.20.20.80">
    <property type="entry name" value="Glycosidases"/>
    <property type="match status" value="2"/>
</dbReference>
<keyword evidence="7 9" id="KW-0326">Glycosidase</keyword>
<protein>
    <recommendedName>
        <fullName evidence="3">alpha-glucosidase</fullName>
        <ecNumber evidence="3">3.2.1.20</ecNumber>
    </recommendedName>
    <alternativeName>
        <fullName evidence="8">Maltase</fullName>
    </alternativeName>
</protein>
<gene>
    <name evidence="15" type="ORF">BDV29DRAFT_154860</name>
</gene>
<evidence type="ECO:0000256" key="4">
    <source>
        <dbReference type="ARBA" id="ARBA00022729"/>
    </source>
</evidence>
<dbReference type="FunFam" id="2.60.40.1760:FF:000005">
    <property type="entry name" value="Putative alpha-glucosidase AgdA"/>
    <property type="match status" value="1"/>
</dbReference>
<evidence type="ECO:0000313" key="16">
    <source>
        <dbReference type="Proteomes" id="UP000326565"/>
    </source>
</evidence>
<dbReference type="InterPro" id="IPR017853">
    <property type="entry name" value="GH"/>
</dbReference>
<dbReference type="PROSITE" id="PS00129">
    <property type="entry name" value="GLYCOSYL_HYDROL_F31_1"/>
    <property type="match status" value="1"/>
</dbReference>
<dbReference type="FunFam" id="3.20.20.80:FF:000138">
    <property type="entry name" value="Putative alpha-glucosidase AgdA"/>
    <property type="match status" value="1"/>
</dbReference>
<dbReference type="Proteomes" id="UP000326565">
    <property type="component" value="Unassembled WGS sequence"/>
</dbReference>
<evidence type="ECO:0000256" key="3">
    <source>
        <dbReference type="ARBA" id="ARBA00012741"/>
    </source>
</evidence>
<comment type="similarity">
    <text evidence="2 9">Belongs to the glycosyl hydrolase 31 family.</text>
</comment>
<dbReference type="SUPFAM" id="SSF51445">
    <property type="entry name" value="(Trans)glycosidases"/>
    <property type="match status" value="1"/>
</dbReference>
<evidence type="ECO:0000256" key="9">
    <source>
        <dbReference type="RuleBase" id="RU361185"/>
    </source>
</evidence>
<dbReference type="SUPFAM" id="SSF74650">
    <property type="entry name" value="Galactose mutarotase-like"/>
    <property type="match status" value="1"/>
</dbReference>
<dbReference type="InterPro" id="IPR025887">
    <property type="entry name" value="Glyco_hydro_31_N_dom"/>
</dbReference>
<dbReference type="AlphaFoldDB" id="A0A5N5X9P0"/>
<feature type="domain" description="Glycoside hydrolase family 31 N-terminal" evidence="13">
    <location>
        <begin position="120"/>
        <end position="244"/>
    </location>
</feature>
<sequence>MIDSLKIISSLGLILGAHGIAFSTSTRTSNLAQYTIPTEATNGQNLIANVDDPEAVDAQTVCPGYIAYKVQQTKSGLTASLGLAGDPCNVYGTDLENLTFSIEYQAKDRVNVAITPADIESYQSSWYVLSEDLVPKPKVEDGMCLEHSDLAVTWSNEPTFSFKVTRKETGDILFDTTGTKLVYENQFIEFITALPEDYNLYGLGERIQGLRLPNNATLTTYAADIGDPFDSNLYGAQPFYLDTRYYEVSDCKPYTLVTGSSTDHSKKYRSFSHGLFLRNAHGQEVKLQPDTLTWRTIGGSIDLYFYAGPSATAVTQNYQYSTIGLPAMQQYFTLGYHQSRWGYRNWTELQEVVSNFEKFNIPLETIWTDIDYMKGYRNWENDPERFSYEEGKRFLEGLHQSGRHYVPILDTGVYVPNPNNASDAYEPYTRGTKSDVWLKNPDGSVYIGSVWPGYTVFTDFHHPKGVEFWANELVRYYENVQFDGIWMDMNEASSFCVGSCGSDSVHLNPAHPPFKLPGDPGYLLFDYPEAFNVTNVTQAASASAAASSQEEANSATQPSAPTTTVPYLRTTPTPGARNVNWPPYVLNNVQTGHDLAVHAVSPNATHADGTLDYDVHSLYGHQIINATYQGLLAVSPTKRPFIIGRSTFAGSGKWAGHWGGDNYSKWAYMYFSIPQALQFSLFGFPMFGVDSCGFDGNTDEELCNRWMQLSAFFPFYRNHNRLAATLQEPYRWSSVIKASQDAMKIRYALLPYFYTLMYQAHTTGSTVMRALAWEFPDDPSLASVETQFLVGPALMIVPVLQPLANTVDGVFPGLEYGEKWYDWYTHTIVNAQPGVNTTIDAPLGHIPVFVRGGHVIPMQQPALTTRAARNTPWSLLVALDGNGRASGTLYLDDGETINPDSTLTVNTTVRGRRLTVSASGSWKEPNPLEGVIIMGVQDAPRDVRFNGRELYHSVDYNTTSQVLTVLGLQRVSKKGAWNHDWVLTW</sequence>
<feature type="chain" id="PRO_5024926539" description="alpha-glucosidase" evidence="11">
    <location>
        <begin position="20"/>
        <end position="985"/>
    </location>
</feature>
<reference evidence="15 16" key="1">
    <citation type="submission" date="2019-04" db="EMBL/GenBank/DDBJ databases">
        <title>Friends and foes A comparative genomics study of 23 Aspergillus species from section Flavi.</title>
        <authorList>
            <consortium name="DOE Joint Genome Institute"/>
            <person name="Kjaerbolling I."/>
            <person name="Vesth T."/>
            <person name="Frisvad J.C."/>
            <person name="Nybo J.L."/>
            <person name="Theobald S."/>
            <person name="Kildgaard S."/>
            <person name="Isbrandt T."/>
            <person name="Kuo A."/>
            <person name="Sato A."/>
            <person name="Lyhne E.K."/>
            <person name="Kogle M.E."/>
            <person name="Wiebenga A."/>
            <person name="Kun R.S."/>
            <person name="Lubbers R.J."/>
            <person name="Makela M.R."/>
            <person name="Barry K."/>
            <person name="Chovatia M."/>
            <person name="Clum A."/>
            <person name="Daum C."/>
            <person name="Haridas S."/>
            <person name="He G."/>
            <person name="LaButti K."/>
            <person name="Lipzen A."/>
            <person name="Mondo S."/>
            <person name="Riley R."/>
            <person name="Salamov A."/>
            <person name="Simmons B.A."/>
            <person name="Magnuson J.K."/>
            <person name="Henrissat B."/>
            <person name="Mortensen U.H."/>
            <person name="Larsen T.O."/>
            <person name="Devries R.P."/>
            <person name="Grigoriev I.V."/>
            <person name="Machida M."/>
            <person name="Baker S.E."/>
            <person name="Andersen M.R."/>
        </authorList>
    </citation>
    <scope>NUCLEOTIDE SEQUENCE [LARGE SCALE GENOMIC DNA]</scope>
    <source>
        <strain evidence="15 16">CBS 151.66</strain>
    </source>
</reference>
<name>A0A5N5X9P0_9EURO</name>
<dbReference type="Pfam" id="PF21365">
    <property type="entry name" value="Glyco_hydro_31_3rd"/>
    <property type="match status" value="1"/>
</dbReference>
<keyword evidence="6" id="KW-0325">Glycoprotein</keyword>
<dbReference type="GO" id="GO:0030246">
    <property type="term" value="F:carbohydrate binding"/>
    <property type="evidence" value="ECO:0007669"/>
    <property type="project" value="InterPro"/>
</dbReference>
<dbReference type="Gene3D" id="2.60.40.1760">
    <property type="entry name" value="glycosyl hydrolase (family 31)"/>
    <property type="match status" value="1"/>
</dbReference>
<dbReference type="GO" id="GO:0005975">
    <property type="term" value="P:carbohydrate metabolic process"/>
    <property type="evidence" value="ECO:0007669"/>
    <property type="project" value="InterPro"/>
</dbReference>
<dbReference type="SUPFAM" id="SSF51011">
    <property type="entry name" value="Glycosyl hydrolase domain"/>
    <property type="match status" value="1"/>
</dbReference>
<dbReference type="PANTHER" id="PTHR22762:SF133">
    <property type="entry name" value="P-TYPE DOMAIN-CONTAINING PROTEIN"/>
    <property type="match status" value="1"/>
</dbReference>
<accession>A0A5N5X9P0</accession>
<keyword evidence="16" id="KW-1185">Reference proteome</keyword>
<evidence type="ECO:0000256" key="11">
    <source>
        <dbReference type="SAM" id="SignalP"/>
    </source>
</evidence>
<dbReference type="InterPro" id="IPR030459">
    <property type="entry name" value="Glyco_hydro_31_CS"/>
</dbReference>
<dbReference type="EC" id="3.2.1.20" evidence="3"/>
<dbReference type="FunFam" id="2.60.40.1180:FF:000001">
    <property type="entry name" value="Maltase-glucoamylase, intestinal"/>
    <property type="match status" value="1"/>
</dbReference>
<dbReference type="EMBL" id="ML732183">
    <property type="protein sequence ID" value="KAB8076234.1"/>
    <property type="molecule type" value="Genomic_DNA"/>
</dbReference>
<comment type="catalytic activity">
    <reaction evidence="1">
        <text>Hydrolysis of terminal, non-reducing (1-&gt;4)-linked alpha-D-glucose residues with release of alpha-D-glucose.</text>
        <dbReference type="EC" id="3.2.1.20"/>
    </reaction>
</comment>
<dbReference type="CDD" id="cd06602">
    <property type="entry name" value="GH31_MGAM_SI_GAA"/>
    <property type="match status" value="1"/>
</dbReference>
<dbReference type="InterPro" id="IPR000322">
    <property type="entry name" value="Glyco_hydro_31_TIM"/>
</dbReference>
<dbReference type="CDD" id="cd14752">
    <property type="entry name" value="GH31_N"/>
    <property type="match status" value="1"/>
</dbReference>
<dbReference type="InterPro" id="IPR048395">
    <property type="entry name" value="Glyco_hydro_31_C"/>
</dbReference>
<dbReference type="OrthoDB" id="5839090at2759"/>
<evidence type="ECO:0000259" key="12">
    <source>
        <dbReference type="Pfam" id="PF01055"/>
    </source>
</evidence>
<dbReference type="Gene3D" id="2.60.40.1180">
    <property type="entry name" value="Golgi alpha-mannosidase II"/>
    <property type="match status" value="2"/>
</dbReference>
<keyword evidence="5 9" id="KW-0378">Hydrolase</keyword>
<dbReference type="FunFam" id="3.20.20.80:FF:000169">
    <property type="entry name" value="Putative alpha-glucosidase AgdA"/>
    <property type="match status" value="1"/>
</dbReference>
<evidence type="ECO:0000256" key="1">
    <source>
        <dbReference type="ARBA" id="ARBA00001657"/>
    </source>
</evidence>
<evidence type="ECO:0000256" key="8">
    <source>
        <dbReference type="ARBA" id="ARBA00041343"/>
    </source>
</evidence>
<evidence type="ECO:0000259" key="13">
    <source>
        <dbReference type="Pfam" id="PF13802"/>
    </source>
</evidence>
<dbReference type="Pfam" id="PF13802">
    <property type="entry name" value="Gal_mutarotas_2"/>
    <property type="match status" value="1"/>
</dbReference>
<dbReference type="PROSITE" id="PS00707">
    <property type="entry name" value="GLYCOSYL_HYDROL_F31_2"/>
    <property type="match status" value="1"/>
</dbReference>
<evidence type="ECO:0000256" key="5">
    <source>
        <dbReference type="ARBA" id="ARBA00022801"/>
    </source>
</evidence>
<feature type="region of interest" description="Disordered" evidence="10">
    <location>
        <begin position="544"/>
        <end position="574"/>
    </location>
</feature>
<evidence type="ECO:0000256" key="6">
    <source>
        <dbReference type="ARBA" id="ARBA00023180"/>
    </source>
</evidence>
<proteinExistence type="inferred from homology"/>
<dbReference type="Pfam" id="PF01055">
    <property type="entry name" value="Glyco_hydro_31_2nd"/>
    <property type="match status" value="1"/>
</dbReference>
<feature type="domain" description="Glycoside hydrolase family 31 TIM barrel" evidence="12">
    <location>
        <begin position="326"/>
        <end position="756"/>
    </location>
</feature>
<evidence type="ECO:0000313" key="15">
    <source>
        <dbReference type="EMBL" id="KAB8076234.1"/>
    </source>
</evidence>
<evidence type="ECO:0000259" key="14">
    <source>
        <dbReference type="Pfam" id="PF21365"/>
    </source>
</evidence>
<dbReference type="InterPro" id="IPR011013">
    <property type="entry name" value="Gal_mutarotase_sf_dom"/>
</dbReference>
<keyword evidence="4 11" id="KW-0732">Signal</keyword>
<dbReference type="InterPro" id="IPR030458">
    <property type="entry name" value="Glyco_hydro_31_AS"/>
</dbReference>
<dbReference type="InterPro" id="IPR013780">
    <property type="entry name" value="Glyco_hydro_b"/>
</dbReference>
<feature type="signal peptide" evidence="11">
    <location>
        <begin position="1"/>
        <end position="19"/>
    </location>
</feature>
<evidence type="ECO:0000256" key="10">
    <source>
        <dbReference type="SAM" id="MobiDB-lite"/>
    </source>
</evidence>
<organism evidence="15 16">
    <name type="scientific">Aspergillus leporis</name>
    <dbReference type="NCBI Taxonomy" id="41062"/>
    <lineage>
        <taxon>Eukaryota</taxon>
        <taxon>Fungi</taxon>
        <taxon>Dikarya</taxon>
        <taxon>Ascomycota</taxon>
        <taxon>Pezizomycotina</taxon>
        <taxon>Eurotiomycetes</taxon>
        <taxon>Eurotiomycetidae</taxon>
        <taxon>Eurotiales</taxon>
        <taxon>Aspergillaceae</taxon>
        <taxon>Aspergillus</taxon>
        <taxon>Aspergillus subgen. Circumdati</taxon>
    </lineage>
</organism>
<dbReference type="PANTHER" id="PTHR22762">
    <property type="entry name" value="ALPHA-GLUCOSIDASE"/>
    <property type="match status" value="1"/>
</dbReference>
<evidence type="ECO:0000256" key="2">
    <source>
        <dbReference type="ARBA" id="ARBA00007806"/>
    </source>
</evidence>
<feature type="domain" description="Glycosyl hydrolase family 31 C-terminal" evidence="14">
    <location>
        <begin position="764"/>
        <end position="856"/>
    </location>
</feature>
<dbReference type="GO" id="GO:0004558">
    <property type="term" value="F:alpha-1,4-glucosidase activity"/>
    <property type="evidence" value="ECO:0007669"/>
    <property type="project" value="UniProtKB-EC"/>
</dbReference>
<evidence type="ECO:0000256" key="7">
    <source>
        <dbReference type="ARBA" id="ARBA00023295"/>
    </source>
</evidence>